<feature type="compositionally biased region" description="Basic and acidic residues" evidence="1">
    <location>
        <begin position="16"/>
        <end position="29"/>
    </location>
</feature>
<accession>A0A6L2MC90</accession>
<comment type="caution">
    <text evidence="2">The sequence shown here is derived from an EMBL/GenBank/DDBJ whole genome shotgun (WGS) entry which is preliminary data.</text>
</comment>
<keyword evidence="2" id="KW-0548">Nucleotidyltransferase</keyword>
<feature type="region of interest" description="Disordered" evidence="1">
    <location>
        <begin position="1"/>
        <end position="72"/>
    </location>
</feature>
<feature type="compositionally biased region" description="Polar residues" evidence="1">
    <location>
        <begin position="1"/>
        <end position="15"/>
    </location>
</feature>
<evidence type="ECO:0000313" key="2">
    <source>
        <dbReference type="EMBL" id="GEU71623.1"/>
    </source>
</evidence>
<dbReference type="EMBL" id="BKCJ010006338">
    <property type="protein sequence ID" value="GEU71623.1"/>
    <property type="molecule type" value="Genomic_DNA"/>
</dbReference>
<dbReference type="AlphaFoldDB" id="A0A6L2MC90"/>
<organism evidence="2">
    <name type="scientific">Tanacetum cinerariifolium</name>
    <name type="common">Dalmatian daisy</name>
    <name type="synonym">Chrysanthemum cinerariifolium</name>
    <dbReference type="NCBI Taxonomy" id="118510"/>
    <lineage>
        <taxon>Eukaryota</taxon>
        <taxon>Viridiplantae</taxon>
        <taxon>Streptophyta</taxon>
        <taxon>Embryophyta</taxon>
        <taxon>Tracheophyta</taxon>
        <taxon>Spermatophyta</taxon>
        <taxon>Magnoliopsida</taxon>
        <taxon>eudicotyledons</taxon>
        <taxon>Gunneridae</taxon>
        <taxon>Pentapetalae</taxon>
        <taxon>asterids</taxon>
        <taxon>campanulids</taxon>
        <taxon>Asterales</taxon>
        <taxon>Asteraceae</taxon>
        <taxon>Asteroideae</taxon>
        <taxon>Anthemideae</taxon>
        <taxon>Anthemidinae</taxon>
        <taxon>Tanacetum</taxon>
    </lineage>
</organism>
<name>A0A6L2MC90_TANCI</name>
<evidence type="ECO:0000256" key="1">
    <source>
        <dbReference type="SAM" id="MobiDB-lite"/>
    </source>
</evidence>
<reference evidence="2" key="1">
    <citation type="journal article" date="2019" name="Sci. Rep.">
        <title>Draft genome of Tanacetum cinerariifolium, the natural source of mosquito coil.</title>
        <authorList>
            <person name="Yamashiro T."/>
            <person name="Shiraishi A."/>
            <person name="Satake H."/>
            <person name="Nakayama K."/>
        </authorList>
    </citation>
    <scope>NUCLEOTIDE SEQUENCE</scope>
</reference>
<feature type="compositionally biased region" description="Basic and acidic residues" evidence="1">
    <location>
        <begin position="36"/>
        <end position="54"/>
    </location>
</feature>
<proteinExistence type="predicted"/>
<keyword evidence="2" id="KW-0808">Transferase</keyword>
<gene>
    <name evidence="2" type="ORF">Tci_043601</name>
</gene>
<keyword evidence="2" id="KW-0695">RNA-directed DNA polymerase</keyword>
<protein>
    <submittedName>
        <fullName evidence="2">RNA-directed DNA polymerase, eukaryota</fullName>
    </submittedName>
</protein>
<dbReference type="GO" id="GO:0003964">
    <property type="term" value="F:RNA-directed DNA polymerase activity"/>
    <property type="evidence" value="ECO:0007669"/>
    <property type="project" value="UniProtKB-KW"/>
</dbReference>
<sequence>MNDSNPKFPSGFTPQHSDHYEYEKVEALRESTTPQDSKKVRNDQTSHQVLEESVNKSSGVSKTAHAESMTGPVKQRNRFSILERFQEFIDIGQAMGYKMKGCEKDFRRIITSLGDETKMVSLDVFMVKNLWGNMLFDFATSSARGRSGDDFHSVIEDSWNNDGISASNSMILLKNKLKFLKQRLKEWSSIKRRNKDHDRKVIQDSLIEIDLHLDKGNGLPDDLTKRANLFRDLKDIDHKDSIDLAQKAKIKWANLFSASAWGRSLFNVNFPRRLNSDQVFDFEDMVSNEEIKRTRLFNLELQKDANVASKLQASNVATSFRRPSRSGIENSQFIEHGQILSSISYPRVLFLTLLCSFKRPTYKFSSFLVNYSTIVTYNAGSTSREAVRT</sequence>